<feature type="region of interest" description="Disordered" evidence="2">
    <location>
        <begin position="48"/>
        <end position="77"/>
    </location>
</feature>
<evidence type="ECO:0000313" key="3">
    <source>
        <dbReference type="EMBL" id="PSS03336.1"/>
    </source>
</evidence>
<dbReference type="SUPFAM" id="SSF57756">
    <property type="entry name" value="Retrovirus zinc finger-like domains"/>
    <property type="match status" value="1"/>
</dbReference>
<evidence type="ECO:0008006" key="5">
    <source>
        <dbReference type="Google" id="ProtNLM"/>
    </source>
</evidence>
<dbReference type="GO" id="GO:0008270">
    <property type="term" value="F:zinc ion binding"/>
    <property type="evidence" value="ECO:0007669"/>
    <property type="project" value="InterPro"/>
</dbReference>
<dbReference type="GO" id="GO:0006397">
    <property type="term" value="P:mRNA processing"/>
    <property type="evidence" value="ECO:0007669"/>
    <property type="project" value="UniProtKB-KW"/>
</dbReference>
<accession>A0A2R6Q7H8</accession>
<gene>
    <name evidence="3" type="ORF">PHLCEN_2v4010</name>
</gene>
<dbReference type="Proteomes" id="UP000186601">
    <property type="component" value="Unassembled WGS sequence"/>
</dbReference>
<sequence>MFHENLKLDVKDLLITITPSKIFDVCINRVVMVDNWLHKRELEKKHAKSCSSNFSHSSSRIPSHLAPVASSSSADPTPMEVDAVCRGPLTAAEKDYRRKHGLCFYCRKGKHLVTDCPNMLETAKKNNGKGKANPLGKA</sequence>
<name>A0A2R6Q7H8_9APHY</name>
<evidence type="ECO:0000256" key="1">
    <source>
        <dbReference type="ARBA" id="ARBA00022664"/>
    </source>
</evidence>
<dbReference type="GO" id="GO:0003676">
    <property type="term" value="F:nucleic acid binding"/>
    <property type="evidence" value="ECO:0007669"/>
    <property type="project" value="InterPro"/>
</dbReference>
<dbReference type="InterPro" id="IPR036875">
    <property type="entry name" value="Znf_CCHC_sf"/>
</dbReference>
<keyword evidence="1" id="KW-0507">mRNA processing</keyword>
<dbReference type="STRING" id="98765.A0A2R6Q7H8"/>
<dbReference type="AlphaFoldDB" id="A0A2R6Q7H8"/>
<keyword evidence="4" id="KW-1185">Reference proteome</keyword>
<evidence type="ECO:0000313" key="4">
    <source>
        <dbReference type="Proteomes" id="UP000186601"/>
    </source>
</evidence>
<proteinExistence type="predicted"/>
<reference evidence="3 4" key="1">
    <citation type="submission" date="2018-02" db="EMBL/GenBank/DDBJ databases">
        <title>Genome sequence of the basidiomycete white-rot fungus Phlebia centrifuga.</title>
        <authorList>
            <person name="Granchi Z."/>
            <person name="Peng M."/>
            <person name="de Vries R.P."/>
            <person name="Hilden K."/>
            <person name="Makela M.R."/>
            <person name="Grigoriev I."/>
            <person name="Riley R."/>
        </authorList>
    </citation>
    <scope>NUCLEOTIDE SEQUENCE [LARGE SCALE GENOMIC DNA]</scope>
    <source>
        <strain evidence="3 4">FBCC195</strain>
    </source>
</reference>
<protein>
    <recommendedName>
        <fullName evidence="5">CCHC-type domain-containing protein</fullName>
    </recommendedName>
</protein>
<evidence type="ECO:0000256" key="2">
    <source>
        <dbReference type="SAM" id="MobiDB-lite"/>
    </source>
</evidence>
<dbReference type="OrthoDB" id="2786847at2759"/>
<feature type="compositionally biased region" description="Low complexity" evidence="2">
    <location>
        <begin position="49"/>
        <end position="63"/>
    </location>
</feature>
<organism evidence="3 4">
    <name type="scientific">Hermanssonia centrifuga</name>
    <dbReference type="NCBI Taxonomy" id="98765"/>
    <lineage>
        <taxon>Eukaryota</taxon>
        <taxon>Fungi</taxon>
        <taxon>Dikarya</taxon>
        <taxon>Basidiomycota</taxon>
        <taxon>Agaricomycotina</taxon>
        <taxon>Agaricomycetes</taxon>
        <taxon>Polyporales</taxon>
        <taxon>Meruliaceae</taxon>
        <taxon>Hermanssonia</taxon>
    </lineage>
</organism>
<comment type="caution">
    <text evidence="3">The sequence shown here is derived from an EMBL/GenBank/DDBJ whole genome shotgun (WGS) entry which is preliminary data.</text>
</comment>
<dbReference type="EMBL" id="MLYV02000388">
    <property type="protein sequence ID" value="PSS03336.1"/>
    <property type="molecule type" value="Genomic_DNA"/>
</dbReference>